<dbReference type="InterPro" id="IPR003593">
    <property type="entry name" value="AAA+_ATPase"/>
</dbReference>
<evidence type="ECO:0000313" key="8">
    <source>
        <dbReference type="EMBL" id="MEF7616612.1"/>
    </source>
</evidence>
<evidence type="ECO:0000256" key="5">
    <source>
        <dbReference type="ARBA" id="ARBA00022967"/>
    </source>
</evidence>
<dbReference type="GO" id="GO:0055052">
    <property type="term" value="C:ATP-binding cassette (ABC) transporter complex, substrate-binding subunit-containing"/>
    <property type="evidence" value="ECO:0007669"/>
    <property type="project" value="TreeGrafter"/>
</dbReference>
<evidence type="ECO:0000256" key="2">
    <source>
        <dbReference type="ARBA" id="ARBA00022475"/>
    </source>
</evidence>
<comment type="caution">
    <text evidence="8">The sequence shown here is derived from an EMBL/GenBank/DDBJ whole genome shotgun (WGS) entry which is preliminary data.</text>
</comment>
<reference evidence="8 9" key="1">
    <citation type="submission" date="2024-02" db="EMBL/GenBank/DDBJ databases">
        <title>Genome sequence of Aquincola sp. MAHUQ-54.</title>
        <authorList>
            <person name="Huq M.A."/>
        </authorList>
    </citation>
    <scope>NUCLEOTIDE SEQUENCE [LARGE SCALE GENOMIC DNA]</scope>
    <source>
        <strain evidence="8 9">MAHUQ-54</strain>
    </source>
</reference>
<dbReference type="AlphaFoldDB" id="A0AAW9QID7"/>
<dbReference type="InterPro" id="IPR008995">
    <property type="entry name" value="Mo/tungstate-bd_C_term_dom"/>
</dbReference>
<keyword evidence="4 8" id="KW-0067">ATP-binding</keyword>
<keyword evidence="2" id="KW-1003">Cell membrane</keyword>
<dbReference type="Proteomes" id="UP001336250">
    <property type="component" value="Unassembled WGS sequence"/>
</dbReference>
<dbReference type="Gene3D" id="3.40.50.300">
    <property type="entry name" value="P-loop containing nucleotide triphosphate hydrolases"/>
    <property type="match status" value="1"/>
</dbReference>
<dbReference type="PROSITE" id="PS00211">
    <property type="entry name" value="ABC_TRANSPORTER_1"/>
    <property type="match status" value="1"/>
</dbReference>
<dbReference type="EMBL" id="JAZIBG010000048">
    <property type="protein sequence ID" value="MEF7616612.1"/>
    <property type="molecule type" value="Genomic_DNA"/>
</dbReference>
<dbReference type="SUPFAM" id="SSF52540">
    <property type="entry name" value="P-loop containing nucleoside triphosphate hydrolases"/>
    <property type="match status" value="1"/>
</dbReference>
<dbReference type="InterPro" id="IPR012340">
    <property type="entry name" value="NA-bd_OB-fold"/>
</dbReference>
<dbReference type="RefSeq" id="WP_332292152.1">
    <property type="nucleotide sequence ID" value="NZ_JAZIBG010000048.1"/>
</dbReference>
<keyword evidence="3" id="KW-0547">Nucleotide-binding</keyword>
<dbReference type="InterPro" id="IPR017871">
    <property type="entry name" value="ABC_transporter-like_CS"/>
</dbReference>
<sequence>MLTLFRREPALQMADTGMLAIDGLGKRFGKLQALQDVSLSVREGEVFAITGPSGAGKTTLARLISGLERPDAGGLTLGGRPFGTLPAQARRVAHMFESYALYPTLTVAQNVASPLAAPASAGRWTAAQQRQRVDEVLALTEIAHLRDRLPSQLSGGQKQRVALCRALAQDPSVFVLDEPIGHLDAKLRHLLRGEIRRRQSQLRPGTLWLTPDGIEAMAVSHRMAVLIGGRIQQIGTPDEVFARPANVQVARLIGDPAMNVLSVALAQGTSPSLAPDGGAPQAVSGALAQRLAPMARGGRLVLGLRPGDLALRPPGTALLEGEDSFAAQVYAVEPLGKHRIVTLSVGSQRLRAKVAADAGWQAQQPVQVVVRGERLLSFDADSGVLQG</sequence>
<feature type="domain" description="ABC transporter" evidence="7">
    <location>
        <begin position="19"/>
        <end position="253"/>
    </location>
</feature>
<dbReference type="InterPro" id="IPR047641">
    <property type="entry name" value="ABC_transpr_MalK/UgpC-like"/>
</dbReference>
<evidence type="ECO:0000259" key="7">
    <source>
        <dbReference type="PROSITE" id="PS50893"/>
    </source>
</evidence>
<dbReference type="SMART" id="SM00382">
    <property type="entry name" value="AAA"/>
    <property type="match status" value="1"/>
</dbReference>
<dbReference type="PANTHER" id="PTHR43875">
    <property type="entry name" value="MALTODEXTRIN IMPORT ATP-BINDING PROTEIN MSMX"/>
    <property type="match status" value="1"/>
</dbReference>
<keyword evidence="9" id="KW-1185">Reference proteome</keyword>
<dbReference type="Pfam" id="PF00005">
    <property type="entry name" value="ABC_tran"/>
    <property type="match status" value="1"/>
</dbReference>
<proteinExistence type="predicted"/>
<evidence type="ECO:0000256" key="4">
    <source>
        <dbReference type="ARBA" id="ARBA00022840"/>
    </source>
</evidence>
<dbReference type="GO" id="GO:0005524">
    <property type="term" value="F:ATP binding"/>
    <property type="evidence" value="ECO:0007669"/>
    <property type="project" value="UniProtKB-KW"/>
</dbReference>
<accession>A0AAW9QID7</accession>
<organism evidence="8 9">
    <name type="scientific">Aquincola agrisoli</name>
    <dbReference type="NCBI Taxonomy" id="3119538"/>
    <lineage>
        <taxon>Bacteria</taxon>
        <taxon>Pseudomonadati</taxon>
        <taxon>Pseudomonadota</taxon>
        <taxon>Betaproteobacteria</taxon>
        <taxon>Burkholderiales</taxon>
        <taxon>Sphaerotilaceae</taxon>
        <taxon>Aquincola</taxon>
    </lineage>
</organism>
<gene>
    <name evidence="8" type="ORF">V4F39_22050</name>
</gene>
<evidence type="ECO:0000256" key="6">
    <source>
        <dbReference type="ARBA" id="ARBA00023136"/>
    </source>
</evidence>
<protein>
    <submittedName>
        <fullName evidence="8">ABC transporter ATP-binding protein</fullName>
    </submittedName>
</protein>
<evidence type="ECO:0000313" key="9">
    <source>
        <dbReference type="Proteomes" id="UP001336250"/>
    </source>
</evidence>
<dbReference type="InterPro" id="IPR027417">
    <property type="entry name" value="P-loop_NTPase"/>
</dbReference>
<evidence type="ECO:0000256" key="3">
    <source>
        <dbReference type="ARBA" id="ARBA00022741"/>
    </source>
</evidence>
<dbReference type="GO" id="GO:0016887">
    <property type="term" value="F:ATP hydrolysis activity"/>
    <property type="evidence" value="ECO:0007669"/>
    <property type="project" value="InterPro"/>
</dbReference>
<keyword evidence="6" id="KW-0472">Membrane</keyword>
<name>A0AAW9QID7_9BURK</name>
<dbReference type="Gene3D" id="2.40.50.100">
    <property type="match status" value="1"/>
</dbReference>
<dbReference type="Gene3D" id="2.40.50.140">
    <property type="entry name" value="Nucleic acid-binding proteins"/>
    <property type="match status" value="1"/>
</dbReference>
<evidence type="ECO:0000256" key="1">
    <source>
        <dbReference type="ARBA" id="ARBA00022448"/>
    </source>
</evidence>
<dbReference type="InterPro" id="IPR003439">
    <property type="entry name" value="ABC_transporter-like_ATP-bd"/>
</dbReference>
<dbReference type="PANTHER" id="PTHR43875:SF15">
    <property type="entry name" value="TREHALOSE IMPORT ATP-BINDING PROTEIN SUGC"/>
    <property type="match status" value="1"/>
</dbReference>
<keyword evidence="1" id="KW-0813">Transport</keyword>
<dbReference type="SUPFAM" id="SSF50331">
    <property type="entry name" value="MOP-like"/>
    <property type="match status" value="1"/>
</dbReference>
<keyword evidence="5" id="KW-1278">Translocase</keyword>
<dbReference type="PROSITE" id="PS50893">
    <property type="entry name" value="ABC_TRANSPORTER_2"/>
    <property type="match status" value="1"/>
</dbReference>